<dbReference type="SUPFAM" id="SSF56601">
    <property type="entry name" value="beta-lactamase/transpeptidase-like"/>
    <property type="match status" value="1"/>
</dbReference>
<dbReference type="RefSeq" id="WP_144333302.1">
    <property type="nucleotide sequence ID" value="NZ_VLPL01000005.1"/>
</dbReference>
<dbReference type="GO" id="GO:0016787">
    <property type="term" value="F:hydrolase activity"/>
    <property type="evidence" value="ECO:0007669"/>
    <property type="project" value="UniProtKB-KW"/>
</dbReference>
<keyword evidence="6" id="KW-1185">Reference proteome</keyword>
<dbReference type="NCBIfam" id="TIGR04183">
    <property type="entry name" value="Por_Secre_tail"/>
    <property type="match status" value="1"/>
</dbReference>
<comment type="caution">
    <text evidence="5">The sequence shown here is derived from an EMBL/GenBank/DDBJ whole genome shotgun (WGS) entry which is preliminary data.</text>
</comment>
<protein>
    <submittedName>
        <fullName evidence="5">Serine hydrolase</fullName>
    </submittedName>
</protein>
<dbReference type="PANTHER" id="PTHR43283">
    <property type="entry name" value="BETA-LACTAMASE-RELATED"/>
    <property type="match status" value="1"/>
</dbReference>
<name>A0A556MR04_9FLAO</name>
<dbReference type="InterPro" id="IPR050789">
    <property type="entry name" value="Diverse_Enzym_Activities"/>
</dbReference>
<evidence type="ECO:0000256" key="1">
    <source>
        <dbReference type="ARBA" id="ARBA00022729"/>
    </source>
</evidence>
<proteinExistence type="predicted"/>
<keyword evidence="5" id="KW-0378">Hydrolase</keyword>
<dbReference type="PANTHER" id="PTHR43283:SF7">
    <property type="entry name" value="BETA-LACTAMASE-RELATED DOMAIN-CONTAINING PROTEIN"/>
    <property type="match status" value="1"/>
</dbReference>
<dbReference type="InterPro" id="IPR012338">
    <property type="entry name" value="Beta-lactam/transpept-like"/>
</dbReference>
<evidence type="ECO:0000256" key="2">
    <source>
        <dbReference type="SAM" id="SignalP"/>
    </source>
</evidence>
<evidence type="ECO:0000259" key="3">
    <source>
        <dbReference type="Pfam" id="PF00144"/>
    </source>
</evidence>
<feature type="chain" id="PRO_5022180470" evidence="2">
    <location>
        <begin position="20"/>
        <end position="428"/>
    </location>
</feature>
<dbReference type="Gene3D" id="3.40.710.10">
    <property type="entry name" value="DD-peptidase/beta-lactamase superfamily"/>
    <property type="match status" value="1"/>
</dbReference>
<dbReference type="Pfam" id="PF00144">
    <property type="entry name" value="Beta-lactamase"/>
    <property type="match status" value="1"/>
</dbReference>
<feature type="domain" description="Secretion system C-terminal sorting" evidence="4">
    <location>
        <begin position="361"/>
        <end position="425"/>
    </location>
</feature>
<dbReference type="OrthoDB" id="1185352at2"/>
<feature type="signal peptide" evidence="2">
    <location>
        <begin position="1"/>
        <end position="19"/>
    </location>
</feature>
<evidence type="ECO:0000259" key="4">
    <source>
        <dbReference type="Pfam" id="PF18962"/>
    </source>
</evidence>
<accession>A0A556MR04</accession>
<dbReference type="AlphaFoldDB" id="A0A556MR04"/>
<reference evidence="5 6" key="1">
    <citation type="submission" date="2019-07" db="EMBL/GenBank/DDBJ databases">
        <authorList>
            <person name="Huq M.A."/>
        </authorList>
    </citation>
    <scope>NUCLEOTIDE SEQUENCE [LARGE SCALE GENOMIC DNA]</scope>
    <source>
        <strain evidence="5 6">MAH-3</strain>
    </source>
</reference>
<keyword evidence="1 2" id="KW-0732">Signal</keyword>
<evidence type="ECO:0000313" key="5">
    <source>
        <dbReference type="EMBL" id="TSJ42347.1"/>
    </source>
</evidence>
<dbReference type="InterPro" id="IPR001466">
    <property type="entry name" value="Beta-lactam-related"/>
</dbReference>
<dbReference type="EMBL" id="VLPL01000005">
    <property type="protein sequence ID" value="TSJ42347.1"/>
    <property type="molecule type" value="Genomic_DNA"/>
</dbReference>
<dbReference type="InterPro" id="IPR026444">
    <property type="entry name" value="Secre_tail"/>
</dbReference>
<evidence type="ECO:0000313" key="6">
    <source>
        <dbReference type="Proteomes" id="UP000316008"/>
    </source>
</evidence>
<gene>
    <name evidence="5" type="ORF">FO442_11305</name>
</gene>
<feature type="domain" description="Beta-lactamase-related" evidence="3">
    <location>
        <begin position="60"/>
        <end position="326"/>
    </location>
</feature>
<dbReference type="Pfam" id="PF18962">
    <property type="entry name" value="Por_Secre_tail"/>
    <property type="match status" value="1"/>
</dbReference>
<organism evidence="5 6">
    <name type="scientific">Fluviicola chungangensis</name>
    <dbReference type="NCBI Taxonomy" id="2597671"/>
    <lineage>
        <taxon>Bacteria</taxon>
        <taxon>Pseudomonadati</taxon>
        <taxon>Bacteroidota</taxon>
        <taxon>Flavobacteriia</taxon>
        <taxon>Flavobacteriales</taxon>
        <taxon>Crocinitomicaceae</taxon>
        <taxon>Fluviicola</taxon>
    </lineage>
</organism>
<sequence>MKHFLLLLTFLLGFSSLKAQTYFPPLTGTTWSTTDPATLGWCQDSITKLYDWLEASDSKAFIVLKDGKIVLEKYFGTFTADSFYVWNSAGKTLTAYAVGIAQHEGFLDINDPTSDYLGTGWTSLTLPQESAITIRHQLTMTTGLDDGVPDFYCTDPACLVYKADPGTRWAYHNGPYTLLDSVIESATGMTLNTWVNQKISSKIGLTGLYIQSGYNNVFVSKARGMARFGLLLSQDGYWNTTPVLPDVTYLNEMRNSSQSLNNSYGYLTWLNGKTSFMIPQSQLIFPGELCPNAPPDMYAAEGKNGQIINVVPSQGLVLVRMGSSMGNSLVGTQYNDTIWQYMNRLACVAGISDQSLETIQISPNPTNGLILISELKGHEIFELKNQQGQSVPFQQIGNEIALKNLQAGVYFLTIRKENHTKTFRVICN</sequence>
<dbReference type="Proteomes" id="UP000316008">
    <property type="component" value="Unassembled WGS sequence"/>
</dbReference>